<proteinExistence type="predicted"/>
<name>A0AAD5VMZ3_9AGAR</name>
<protein>
    <submittedName>
        <fullName evidence="2">Uncharacterized protein</fullName>
    </submittedName>
</protein>
<dbReference type="EMBL" id="JANIEX010001276">
    <property type="protein sequence ID" value="KAJ3559795.1"/>
    <property type="molecule type" value="Genomic_DNA"/>
</dbReference>
<dbReference type="Proteomes" id="UP001213000">
    <property type="component" value="Unassembled WGS sequence"/>
</dbReference>
<gene>
    <name evidence="2" type="ORF">NP233_g11174</name>
</gene>
<feature type="region of interest" description="Disordered" evidence="1">
    <location>
        <begin position="1"/>
        <end position="20"/>
    </location>
</feature>
<evidence type="ECO:0000256" key="1">
    <source>
        <dbReference type="SAM" id="MobiDB-lite"/>
    </source>
</evidence>
<accession>A0AAD5VMZ3</accession>
<dbReference type="AlphaFoldDB" id="A0AAD5VMZ3"/>
<organism evidence="2 3">
    <name type="scientific">Leucocoprinus birnbaumii</name>
    <dbReference type="NCBI Taxonomy" id="56174"/>
    <lineage>
        <taxon>Eukaryota</taxon>
        <taxon>Fungi</taxon>
        <taxon>Dikarya</taxon>
        <taxon>Basidiomycota</taxon>
        <taxon>Agaricomycotina</taxon>
        <taxon>Agaricomycetes</taxon>
        <taxon>Agaricomycetidae</taxon>
        <taxon>Agaricales</taxon>
        <taxon>Agaricineae</taxon>
        <taxon>Agaricaceae</taxon>
        <taxon>Leucocoprinus</taxon>
    </lineage>
</organism>
<sequence>MAALSPDPVPEVNKADVKDSTSNDSFPVSLAASFANIHKGSVKALDEKLKVVIAGTMRALEKKRAEVQRALTWDELISVLMQNSLVEPDDVKIDRSDEFIKPSKLNVFKFDGSPDAAIVKEVENWFRKFIDDEDVLESTKIDIDALGRIVAQTGATVDSFGSVFYKNERHENTLVDIGGILRFPDVEHPYFKVPFVYRIKLTGWSASARYLIVQDDQSGITGEFNARNFRPRASVIDRLKKEIVAQGVKELEASFE</sequence>
<comment type="caution">
    <text evidence="2">The sequence shown here is derived from an EMBL/GenBank/DDBJ whole genome shotgun (WGS) entry which is preliminary data.</text>
</comment>
<evidence type="ECO:0000313" key="3">
    <source>
        <dbReference type="Proteomes" id="UP001213000"/>
    </source>
</evidence>
<keyword evidence="3" id="KW-1185">Reference proteome</keyword>
<evidence type="ECO:0000313" key="2">
    <source>
        <dbReference type="EMBL" id="KAJ3559795.1"/>
    </source>
</evidence>
<reference evidence="2" key="1">
    <citation type="submission" date="2022-07" db="EMBL/GenBank/DDBJ databases">
        <title>Genome Sequence of Leucocoprinus birnbaumii.</title>
        <authorList>
            <person name="Buettner E."/>
        </authorList>
    </citation>
    <scope>NUCLEOTIDE SEQUENCE</scope>
    <source>
        <strain evidence="2">VT141</strain>
    </source>
</reference>